<comment type="caution">
    <text evidence="1">The sequence shown here is derived from an EMBL/GenBank/DDBJ whole genome shotgun (WGS) entry which is preliminary data.</text>
</comment>
<gene>
    <name evidence="1" type="ORF">GCM10025868_04360</name>
</gene>
<evidence type="ECO:0000313" key="1">
    <source>
        <dbReference type="EMBL" id="GMA85186.1"/>
    </source>
</evidence>
<dbReference type="EMBL" id="BSUZ01000001">
    <property type="protein sequence ID" value="GMA85186.1"/>
    <property type="molecule type" value="Genomic_DNA"/>
</dbReference>
<name>A0ABQ6JC51_9ACTN</name>
<accession>A0ABQ6JC51</accession>
<keyword evidence="2" id="KW-1185">Reference proteome</keyword>
<sequence>MICAGSLASVGFADGVAPPDALALGVALGEVVAVDPARTPRGRAAPSPLDVAVAVGFADPVGVADGEPDGVADPVDVVVGSGTPACSIASTGRKVRREERSMSLSLLLGQGAGQGDDDVPAALGGDLRLAHAAAVDALLDDVDRLLQAAGC</sequence>
<organism evidence="1 2">
    <name type="scientific">Angustibacter aerolatus</name>
    <dbReference type="NCBI Taxonomy" id="1162965"/>
    <lineage>
        <taxon>Bacteria</taxon>
        <taxon>Bacillati</taxon>
        <taxon>Actinomycetota</taxon>
        <taxon>Actinomycetes</taxon>
        <taxon>Kineosporiales</taxon>
        <taxon>Kineosporiaceae</taxon>
    </lineage>
</organism>
<protein>
    <submittedName>
        <fullName evidence="1">Uncharacterized protein</fullName>
    </submittedName>
</protein>
<dbReference type="Proteomes" id="UP001157017">
    <property type="component" value="Unassembled WGS sequence"/>
</dbReference>
<evidence type="ECO:0000313" key="2">
    <source>
        <dbReference type="Proteomes" id="UP001157017"/>
    </source>
</evidence>
<proteinExistence type="predicted"/>
<reference evidence="2" key="1">
    <citation type="journal article" date="2019" name="Int. J. Syst. Evol. Microbiol.">
        <title>The Global Catalogue of Microorganisms (GCM) 10K type strain sequencing project: providing services to taxonomists for standard genome sequencing and annotation.</title>
        <authorList>
            <consortium name="The Broad Institute Genomics Platform"/>
            <consortium name="The Broad Institute Genome Sequencing Center for Infectious Disease"/>
            <person name="Wu L."/>
            <person name="Ma J."/>
        </authorList>
    </citation>
    <scope>NUCLEOTIDE SEQUENCE [LARGE SCALE GENOMIC DNA]</scope>
    <source>
        <strain evidence="2">NBRC 108730</strain>
    </source>
</reference>